<dbReference type="Gene3D" id="3.30.479.10">
    <property type="entry name" value="6-pyruvoyl tetrahydropterin synthase/QueD"/>
    <property type="match status" value="1"/>
</dbReference>
<sequence>MKTTWPKVRISHTLKFYAEHSLPEIGVAERHGHEFTLTAGWLHEINPYHGCTKPMQDIRKDLAEVVVLLDSKYLNDVFRHPPTAETMACWIMARLPEYWDFVRIEAYDGFSAEVQAGVMRSEWLAEYRK</sequence>
<reference evidence="1" key="1">
    <citation type="submission" date="2020-04" db="EMBL/GenBank/DDBJ databases">
        <authorList>
            <person name="Chiriac C."/>
            <person name="Salcher M."/>
            <person name="Ghai R."/>
            <person name="Kavagutti S V."/>
        </authorList>
    </citation>
    <scope>NUCLEOTIDE SEQUENCE</scope>
</reference>
<evidence type="ECO:0000313" key="2">
    <source>
        <dbReference type="EMBL" id="CAB5170966.1"/>
    </source>
</evidence>
<dbReference type="EMBL" id="LR796144">
    <property type="protein sequence ID" value="CAB4121256.1"/>
    <property type="molecule type" value="Genomic_DNA"/>
</dbReference>
<evidence type="ECO:0000313" key="1">
    <source>
        <dbReference type="EMBL" id="CAB4121256.1"/>
    </source>
</evidence>
<dbReference type="SUPFAM" id="SSF55620">
    <property type="entry name" value="Tetrahydrobiopterin biosynthesis enzymes-like"/>
    <property type="match status" value="1"/>
</dbReference>
<name>A0A6J5KJE9_9CAUD</name>
<proteinExistence type="predicted"/>
<dbReference type="InterPro" id="IPR038418">
    <property type="entry name" value="6-PTP_synth/QueD_sf"/>
</dbReference>
<dbReference type="Pfam" id="PF01242">
    <property type="entry name" value="PTPS"/>
    <property type="match status" value="1"/>
</dbReference>
<dbReference type="InterPro" id="IPR007115">
    <property type="entry name" value="6-PTP_synth/QueD"/>
</dbReference>
<accession>A0A6J5KJE9</accession>
<organism evidence="1">
    <name type="scientific">uncultured Caudovirales phage</name>
    <dbReference type="NCBI Taxonomy" id="2100421"/>
    <lineage>
        <taxon>Viruses</taxon>
        <taxon>Duplodnaviria</taxon>
        <taxon>Heunggongvirae</taxon>
        <taxon>Uroviricota</taxon>
        <taxon>Caudoviricetes</taxon>
        <taxon>Peduoviridae</taxon>
        <taxon>Maltschvirus</taxon>
        <taxon>Maltschvirus maltsch</taxon>
    </lineage>
</organism>
<protein>
    <submittedName>
        <fullName evidence="1">COG0720 6-pyruvoyl-tetrahydropterin synthase</fullName>
    </submittedName>
</protein>
<dbReference type="EMBL" id="LR798202">
    <property type="protein sequence ID" value="CAB5170966.1"/>
    <property type="molecule type" value="Genomic_DNA"/>
</dbReference>
<gene>
    <name evidence="2" type="ORF">UFOVP154_61</name>
    <name evidence="1" type="ORF">UFOVP8_46</name>
</gene>